<evidence type="ECO:0000256" key="2">
    <source>
        <dbReference type="SAM" id="MobiDB-lite"/>
    </source>
</evidence>
<evidence type="ECO:0000313" key="4">
    <source>
        <dbReference type="EMBL" id="TFW22782.1"/>
    </source>
</evidence>
<dbReference type="GO" id="GO:0008897">
    <property type="term" value="F:holo-[acyl-carrier-protein] synthase activity"/>
    <property type="evidence" value="ECO:0007669"/>
    <property type="project" value="InterPro"/>
</dbReference>
<dbReference type="OrthoDB" id="8778929at2"/>
<evidence type="ECO:0000313" key="5">
    <source>
        <dbReference type="Proteomes" id="UP000297729"/>
    </source>
</evidence>
<name>A0A4Y9SG49_9BURK</name>
<accession>A0A4Y9SG49</accession>
<reference evidence="4 5" key="1">
    <citation type="submission" date="2019-03" db="EMBL/GenBank/DDBJ databases">
        <title>Draft Genome Sequence of Duganella callidus sp. nov., a Novel Duganella Species Isolated from Cultivated Soil.</title>
        <authorList>
            <person name="Raths R."/>
            <person name="Peta V."/>
            <person name="Bucking H."/>
        </authorList>
    </citation>
    <scope>NUCLEOTIDE SEQUENCE [LARGE SCALE GENOMIC DNA]</scope>
    <source>
        <strain evidence="4 5">DN04</strain>
    </source>
</reference>
<comment type="caution">
    <text evidence="4">The sequence shown here is derived from an EMBL/GenBank/DDBJ whole genome shotgun (WGS) entry which is preliminary data.</text>
</comment>
<proteinExistence type="predicted"/>
<dbReference type="Proteomes" id="UP000297729">
    <property type="component" value="Unassembled WGS sequence"/>
</dbReference>
<feature type="region of interest" description="Disordered" evidence="2">
    <location>
        <begin position="47"/>
        <end position="71"/>
    </location>
</feature>
<dbReference type="AlphaFoldDB" id="A0A4Y9SG49"/>
<dbReference type="RefSeq" id="WP_135201739.1">
    <property type="nucleotide sequence ID" value="NZ_SPVG01000117.1"/>
</dbReference>
<dbReference type="Pfam" id="PF01648">
    <property type="entry name" value="ACPS"/>
    <property type="match status" value="1"/>
</dbReference>
<keyword evidence="5" id="KW-1185">Reference proteome</keyword>
<sequence>MTPLAVHTWPDPAPARADGHDGLLAVLIKTGDASAANAAAMADADVTTSGKARGGATQPGGASQAAGPQRDAARHLIRAAARQALAAMLAVAPETISITSTPGSPPRVLLAGRPQTIGISISHEGDYALAAINLHGPVGADIMHIQDIPDWQRVARDYLGPAAAAALAAIPAERRASSFTSAWTQREAALKCHGLELGEWQTELPGRSISLALPVAGLLGHIHIGDNTA</sequence>
<feature type="domain" description="4'-phosphopantetheinyl transferase" evidence="3">
    <location>
        <begin position="137"/>
        <end position="200"/>
    </location>
</feature>
<evidence type="ECO:0000256" key="1">
    <source>
        <dbReference type="ARBA" id="ARBA00022679"/>
    </source>
</evidence>
<protein>
    <submittedName>
        <fullName evidence="4">4'-phosphopantetheinyl transferase superfamily protein</fullName>
    </submittedName>
</protein>
<dbReference type="GO" id="GO:0000287">
    <property type="term" value="F:magnesium ion binding"/>
    <property type="evidence" value="ECO:0007669"/>
    <property type="project" value="InterPro"/>
</dbReference>
<keyword evidence="1 4" id="KW-0808">Transferase</keyword>
<dbReference type="InterPro" id="IPR037143">
    <property type="entry name" value="4-PPantetheinyl_Trfase_dom_sf"/>
</dbReference>
<organism evidence="4 5">
    <name type="scientific">Duganella callida</name>
    <dbReference type="NCBI Taxonomy" id="2561932"/>
    <lineage>
        <taxon>Bacteria</taxon>
        <taxon>Pseudomonadati</taxon>
        <taxon>Pseudomonadota</taxon>
        <taxon>Betaproteobacteria</taxon>
        <taxon>Burkholderiales</taxon>
        <taxon>Oxalobacteraceae</taxon>
        <taxon>Telluria group</taxon>
        <taxon>Duganella</taxon>
    </lineage>
</organism>
<evidence type="ECO:0000259" key="3">
    <source>
        <dbReference type="Pfam" id="PF01648"/>
    </source>
</evidence>
<dbReference type="SUPFAM" id="SSF56214">
    <property type="entry name" value="4'-phosphopantetheinyl transferase"/>
    <property type="match status" value="2"/>
</dbReference>
<dbReference type="InterPro" id="IPR008278">
    <property type="entry name" value="4-PPantetheinyl_Trfase_dom"/>
</dbReference>
<dbReference type="EMBL" id="SPVG01000117">
    <property type="protein sequence ID" value="TFW22782.1"/>
    <property type="molecule type" value="Genomic_DNA"/>
</dbReference>
<gene>
    <name evidence="4" type="ORF">E4L98_11720</name>
</gene>
<dbReference type="Gene3D" id="3.90.470.20">
    <property type="entry name" value="4'-phosphopantetheinyl transferase domain"/>
    <property type="match status" value="2"/>
</dbReference>